<reference evidence="2 3" key="1">
    <citation type="submission" date="2016-04" db="EMBL/GenBank/DDBJ databases">
        <title>Genome analyses suggest a sexual origin of heterokaryosis in a supposedly ancient asexual fungus.</title>
        <authorList>
            <person name="Ropars J."/>
            <person name="Sedzielewska K."/>
            <person name="Noel J."/>
            <person name="Charron P."/>
            <person name="Farinelli L."/>
            <person name="Marton T."/>
            <person name="Kruger M."/>
            <person name="Pelin A."/>
            <person name="Brachmann A."/>
            <person name="Corradi N."/>
        </authorList>
    </citation>
    <scope>NUCLEOTIDE SEQUENCE [LARGE SCALE GENOMIC DNA]</scope>
    <source>
        <strain evidence="2 3">A5</strain>
    </source>
</reference>
<dbReference type="GO" id="GO:0016705">
    <property type="term" value="F:oxidoreductase activity, acting on paired donors, with incorporation or reduction of molecular oxygen"/>
    <property type="evidence" value="ECO:0007669"/>
    <property type="project" value="InterPro"/>
</dbReference>
<evidence type="ECO:0000256" key="1">
    <source>
        <dbReference type="SAM" id="Phobius"/>
    </source>
</evidence>
<dbReference type="EMBL" id="LLXJ01001391">
    <property type="protein sequence ID" value="PKC02398.1"/>
    <property type="molecule type" value="Genomic_DNA"/>
</dbReference>
<dbReference type="AlphaFoldDB" id="A0A2N0P6F5"/>
<keyword evidence="1" id="KW-0472">Membrane</keyword>
<dbReference type="GO" id="GO:0020037">
    <property type="term" value="F:heme binding"/>
    <property type="evidence" value="ECO:0007669"/>
    <property type="project" value="InterPro"/>
</dbReference>
<dbReference type="Gene3D" id="1.10.630.10">
    <property type="entry name" value="Cytochrome P450"/>
    <property type="match status" value="1"/>
</dbReference>
<dbReference type="InterPro" id="IPR036396">
    <property type="entry name" value="Cyt_P450_sf"/>
</dbReference>
<reference evidence="2 3" key="2">
    <citation type="submission" date="2017-09" db="EMBL/GenBank/DDBJ databases">
        <title>Extensive intraspecific genome diversity in a model arbuscular mycorrhizal fungus.</title>
        <authorList>
            <person name="Chen E.C."/>
            <person name="Morin E."/>
            <person name="Beaudet D."/>
            <person name="Noel J."/>
            <person name="Ndikumana S."/>
            <person name="Charron P."/>
            <person name="St-Onge C."/>
            <person name="Giorgi J."/>
            <person name="Grigoriev I.V."/>
            <person name="Roux C."/>
            <person name="Martin F.M."/>
            <person name="Corradi N."/>
        </authorList>
    </citation>
    <scope>NUCLEOTIDE SEQUENCE [LARGE SCALE GENOMIC DNA]</scope>
    <source>
        <strain evidence="2 3">A5</strain>
    </source>
</reference>
<protein>
    <recommendedName>
        <fullName evidence="4">Cytochrome P450</fullName>
    </recommendedName>
</protein>
<feature type="transmembrane region" description="Helical" evidence="1">
    <location>
        <begin position="9"/>
        <end position="28"/>
    </location>
</feature>
<evidence type="ECO:0000313" key="2">
    <source>
        <dbReference type="EMBL" id="PKC02398.1"/>
    </source>
</evidence>
<sequence>MISKLFENIDYLSLIVVALITYVTYYYYKYFNRINPLPSPFPFPLFGNLPQLYIWHGGHFKKFLESNHKKYGDLFEFNLNTRTITLGRVDHIEKLLLASSKNPYIKTISDNDTKGFHELEMMGKGLFFNQDYKSWRYN</sequence>
<evidence type="ECO:0000313" key="3">
    <source>
        <dbReference type="Proteomes" id="UP000232722"/>
    </source>
</evidence>
<dbReference type="GO" id="GO:0005506">
    <property type="term" value="F:iron ion binding"/>
    <property type="evidence" value="ECO:0007669"/>
    <property type="project" value="InterPro"/>
</dbReference>
<evidence type="ECO:0008006" key="4">
    <source>
        <dbReference type="Google" id="ProtNLM"/>
    </source>
</evidence>
<feature type="non-terminal residue" evidence="2">
    <location>
        <position position="138"/>
    </location>
</feature>
<gene>
    <name evidence="2" type="ORF">RhiirA5_425305</name>
</gene>
<accession>A0A2N0P6F5</accession>
<dbReference type="InterPro" id="IPR001128">
    <property type="entry name" value="Cyt_P450"/>
</dbReference>
<proteinExistence type="predicted"/>
<dbReference type="Proteomes" id="UP000232722">
    <property type="component" value="Unassembled WGS sequence"/>
</dbReference>
<dbReference type="VEuPathDB" id="FungiDB:RhiirFUN_026883"/>
<name>A0A2N0P6F5_9GLOM</name>
<comment type="caution">
    <text evidence="2">The sequence shown here is derived from an EMBL/GenBank/DDBJ whole genome shotgun (WGS) entry which is preliminary data.</text>
</comment>
<organism evidence="2 3">
    <name type="scientific">Rhizophagus irregularis</name>
    <dbReference type="NCBI Taxonomy" id="588596"/>
    <lineage>
        <taxon>Eukaryota</taxon>
        <taxon>Fungi</taxon>
        <taxon>Fungi incertae sedis</taxon>
        <taxon>Mucoromycota</taxon>
        <taxon>Glomeromycotina</taxon>
        <taxon>Glomeromycetes</taxon>
        <taxon>Glomerales</taxon>
        <taxon>Glomeraceae</taxon>
        <taxon>Rhizophagus</taxon>
    </lineage>
</organism>
<dbReference type="SUPFAM" id="SSF48264">
    <property type="entry name" value="Cytochrome P450"/>
    <property type="match status" value="1"/>
</dbReference>
<keyword evidence="1" id="KW-0812">Transmembrane</keyword>
<dbReference type="Pfam" id="PF00067">
    <property type="entry name" value="p450"/>
    <property type="match status" value="1"/>
</dbReference>
<keyword evidence="1" id="KW-1133">Transmembrane helix</keyword>
<dbReference type="GO" id="GO:0004497">
    <property type="term" value="F:monooxygenase activity"/>
    <property type="evidence" value="ECO:0007669"/>
    <property type="project" value="InterPro"/>
</dbReference>